<evidence type="ECO:0008006" key="8">
    <source>
        <dbReference type="Google" id="ProtNLM"/>
    </source>
</evidence>
<dbReference type="InterPro" id="IPR003356">
    <property type="entry name" value="DNA_methylase_A-5"/>
</dbReference>
<feature type="domain" description="DNA methylase adenine-specific" evidence="5">
    <location>
        <begin position="23"/>
        <end position="162"/>
    </location>
</feature>
<dbReference type="AlphaFoldDB" id="U2MDE1"/>
<dbReference type="Proteomes" id="UP000016662">
    <property type="component" value="Unassembled WGS sequence"/>
</dbReference>
<evidence type="ECO:0000256" key="3">
    <source>
        <dbReference type="ARBA" id="ARBA00023125"/>
    </source>
</evidence>
<dbReference type="eggNOG" id="COG0286">
    <property type="taxonomic scope" value="Bacteria"/>
</dbReference>
<keyword evidence="2" id="KW-0680">Restriction system</keyword>
<dbReference type="PANTHER" id="PTHR30408:SF12">
    <property type="entry name" value="TYPE I RESTRICTION ENZYME MJAVIII SPECIFICITY SUBUNIT"/>
    <property type="match status" value="1"/>
</dbReference>
<feature type="domain" description="Type I restriction modification DNA specificity" evidence="4">
    <location>
        <begin position="180"/>
        <end position="330"/>
    </location>
</feature>
<evidence type="ECO:0000259" key="4">
    <source>
        <dbReference type="Pfam" id="PF01420"/>
    </source>
</evidence>
<dbReference type="InterPro" id="IPR029063">
    <property type="entry name" value="SAM-dependent_MTases_sf"/>
</dbReference>
<dbReference type="SUPFAM" id="SSF116734">
    <property type="entry name" value="DNA methylase specificity domain"/>
    <property type="match status" value="1"/>
</dbReference>
<keyword evidence="3" id="KW-0238">DNA-binding</keyword>
<sequence>MKQIKLKLADSLKELEESISKKPSTQTDVMTISDLVNTADTNSVVFILNGGVFDDRKAYQTVRKDLIENNRLKAVVSLKPGLLHTTNAQIAMLVLGESDGNVYMVDATGVYHTNENHKILSDDDISKIATACKSNTDISRCVSKDEIISLNYQLYPVRYFDHNLNFENPVTLKSITKKVICGIEMNPTDLKNAISKSETSMYAFSTNDLNSNAKTSALKYLKESDSYLNHKIPNKSLIIPKFGDTSKTQIADFEDANVIAVGRMYVLELDADKVNPYYVKAFLESECGQYELNNCKSGVTIAKLDLDELLNIQIPMFSMDIQNKIAKTFTV</sequence>
<dbReference type="EMBL" id="AWVF01000031">
    <property type="protein sequence ID" value="ERJ97328.1"/>
    <property type="molecule type" value="Genomic_DNA"/>
</dbReference>
<dbReference type="GO" id="GO:0003677">
    <property type="term" value="F:DNA binding"/>
    <property type="evidence" value="ECO:0007669"/>
    <property type="project" value="UniProtKB-KW"/>
</dbReference>
<dbReference type="InterPro" id="IPR044946">
    <property type="entry name" value="Restrct_endonuc_typeI_TRD_sf"/>
</dbReference>
<evidence type="ECO:0000313" key="7">
    <source>
        <dbReference type="Proteomes" id="UP000016662"/>
    </source>
</evidence>
<dbReference type="Gene3D" id="3.90.220.20">
    <property type="entry name" value="DNA methylase specificity domains"/>
    <property type="match status" value="1"/>
</dbReference>
<keyword evidence="7" id="KW-1185">Reference proteome</keyword>
<protein>
    <recommendedName>
        <fullName evidence="8">Type I restriction modification DNA specificity domain-containing protein</fullName>
    </recommendedName>
</protein>
<dbReference type="OrthoDB" id="9814572at2"/>
<dbReference type="Pfam" id="PF01420">
    <property type="entry name" value="Methylase_S"/>
    <property type="match status" value="1"/>
</dbReference>
<evidence type="ECO:0000259" key="5">
    <source>
        <dbReference type="Pfam" id="PF02384"/>
    </source>
</evidence>
<dbReference type="SUPFAM" id="SSF53335">
    <property type="entry name" value="S-adenosyl-L-methionine-dependent methyltransferases"/>
    <property type="match status" value="1"/>
</dbReference>
<comment type="similarity">
    <text evidence="1">Belongs to the type-I restriction system S methylase family.</text>
</comment>
<name>U2MDE1_9FIRM</name>
<evidence type="ECO:0000256" key="2">
    <source>
        <dbReference type="ARBA" id="ARBA00022747"/>
    </source>
</evidence>
<dbReference type="HOGENOM" id="CLU_839091_0_0_9"/>
<dbReference type="RefSeq" id="WP_021682005.1">
    <property type="nucleotide sequence ID" value="NZ_KI260389.1"/>
</dbReference>
<dbReference type="STRING" id="411473.RUMCAL_00400"/>
<proteinExistence type="inferred from homology"/>
<accession>U2MDE1</accession>
<evidence type="ECO:0000313" key="6">
    <source>
        <dbReference type="EMBL" id="ERJ97328.1"/>
    </source>
</evidence>
<dbReference type="InterPro" id="IPR052021">
    <property type="entry name" value="Type-I_RS_S_subunit"/>
</dbReference>
<dbReference type="GO" id="GO:0009307">
    <property type="term" value="P:DNA restriction-modification system"/>
    <property type="evidence" value="ECO:0007669"/>
    <property type="project" value="UniProtKB-KW"/>
</dbReference>
<dbReference type="GO" id="GO:0008170">
    <property type="term" value="F:N-methyltransferase activity"/>
    <property type="evidence" value="ECO:0007669"/>
    <property type="project" value="InterPro"/>
</dbReference>
<dbReference type="PANTHER" id="PTHR30408">
    <property type="entry name" value="TYPE-1 RESTRICTION ENZYME ECOKI SPECIFICITY PROTEIN"/>
    <property type="match status" value="1"/>
</dbReference>
<reference evidence="6 7" key="1">
    <citation type="submission" date="2013-07" db="EMBL/GenBank/DDBJ databases">
        <authorList>
            <person name="Weinstock G."/>
            <person name="Sodergren E."/>
            <person name="Wylie T."/>
            <person name="Fulton L."/>
            <person name="Fulton R."/>
            <person name="Fronick C."/>
            <person name="O'Laughlin M."/>
            <person name="Godfrey J."/>
            <person name="Miner T."/>
            <person name="Herter B."/>
            <person name="Appelbaum E."/>
            <person name="Cordes M."/>
            <person name="Lek S."/>
            <person name="Wollam A."/>
            <person name="Pepin K.H."/>
            <person name="Palsikar V.B."/>
            <person name="Mitreva M."/>
            <person name="Wilson R.K."/>
        </authorList>
    </citation>
    <scope>NUCLEOTIDE SEQUENCE [LARGE SCALE GENOMIC DNA]</scope>
    <source>
        <strain evidence="6 7">ATCC 27760</strain>
    </source>
</reference>
<dbReference type="PATRIC" id="fig|411473.3.peg.309"/>
<dbReference type="Pfam" id="PF02384">
    <property type="entry name" value="N6_Mtase"/>
    <property type="match status" value="1"/>
</dbReference>
<dbReference type="InterPro" id="IPR000055">
    <property type="entry name" value="Restrct_endonuc_typeI_TRD"/>
</dbReference>
<dbReference type="eggNOG" id="COG0732">
    <property type="taxonomic scope" value="Bacteria"/>
</dbReference>
<evidence type="ECO:0000256" key="1">
    <source>
        <dbReference type="ARBA" id="ARBA00010923"/>
    </source>
</evidence>
<dbReference type="Gene3D" id="3.40.50.150">
    <property type="entry name" value="Vaccinia Virus protein VP39"/>
    <property type="match status" value="1"/>
</dbReference>
<comment type="caution">
    <text evidence="6">The sequence shown here is derived from an EMBL/GenBank/DDBJ whole genome shotgun (WGS) entry which is preliminary data.</text>
</comment>
<organism evidence="6 7">
    <name type="scientific">Ruminococcus callidus ATCC 27760</name>
    <dbReference type="NCBI Taxonomy" id="411473"/>
    <lineage>
        <taxon>Bacteria</taxon>
        <taxon>Bacillati</taxon>
        <taxon>Bacillota</taxon>
        <taxon>Clostridia</taxon>
        <taxon>Eubacteriales</taxon>
        <taxon>Oscillospiraceae</taxon>
        <taxon>Ruminococcus</taxon>
    </lineage>
</organism>
<gene>
    <name evidence="6" type="ORF">RUMCAL_00400</name>
</gene>